<keyword evidence="2" id="KW-1185">Reference proteome</keyword>
<dbReference type="PATRIC" id="fig|947033.5.peg.2597"/>
<dbReference type="RefSeq" id="WP_058511240.1">
    <property type="nucleotide sequence ID" value="NZ_LNYY01000019.1"/>
</dbReference>
<organism evidence="1 2">
    <name type="scientific">Legionella steelei</name>
    <dbReference type="NCBI Taxonomy" id="947033"/>
    <lineage>
        <taxon>Bacteria</taxon>
        <taxon>Pseudomonadati</taxon>
        <taxon>Pseudomonadota</taxon>
        <taxon>Gammaproteobacteria</taxon>
        <taxon>Legionellales</taxon>
        <taxon>Legionellaceae</taxon>
        <taxon>Legionella</taxon>
    </lineage>
</organism>
<sequence>MTYIEYFKLQAKNLFKDYKTKTPYLDEVINDYLYEYQPQYFDIEQIILSYDIDEDNFSLMKAQHIIALIVGFHKWADLLKASEFELELAKLLIDNYDKVYVEDWEMYIAGVERDNSISIDPQSKLEIFKQVFLGIES</sequence>
<accession>A0A0W0ZJU5</accession>
<gene>
    <name evidence="1" type="ORF">Lste_2447</name>
</gene>
<protein>
    <submittedName>
        <fullName evidence="1">Uncharacterized protein</fullName>
    </submittedName>
</protein>
<dbReference type="AlphaFoldDB" id="A0A0W0ZJU5"/>
<proteinExistence type="predicted"/>
<name>A0A0W0ZJU5_9GAMM</name>
<dbReference type="STRING" id="947033.Lste_2447"/>
<dbReference type="Proteomes" id="UP000054926">
    <property type="component" value="Unassembled WGS sequence"/>
</dbReference>
<comment type="caution">
    <text evidence="1">The sequence shown here is derived from an EMBL/GenBank/DDBJ whole genome shotgun (WGS) entry which is preliminary data.</text>
</comment>
<dbReference type="EMBL" id="LNYY01000019">
    <property type="protein sequence ID" value="KTD69289.1"/>
    <property type="molecule type" value="Genomic_DNA"/>
</dbReference>
<reference evidence="1 2" key="1">
    <citation type="submission" date="2015-11" db="EMBL/GenBank/DDBJ databases">
        <title>Genomic analysis of 38 Legionella species identifies large and diverse effector repertoires.</title>
        <authorList>
            <person name="Burstein D."/>
            <person name="Amaro F."/>
            <person name="Zusman T."/>
            <person name="Lifshitz Z."/>
            <person name="Cohen O."/>
            <person name="Gilbert J.A."/>
            <person name="Pupko T."/>
            <person name="Shuman H.A."/>
            <person name="Segal G."/>
        </authorList>
    </citation>
    <scope>NUCLEOTIDE SEQUENCE [LARGE SCALE GENOMIC DNA]</scope>
    <source>
        <strain evidence="1 2">IMVS3376</strain>
    </source>
</reference>
<evidence type="ECO:0000313" key="2">
    <source>
        <dbReference type="Proteomes" id="UP000054926"/>
    </source>
</evidence>
<evidence type="ECO:0000313" key="1">
    <source>
        <dbReference type="EMBL" id="KTD69289.1"/>
    </source>
</evidence>
<dbReference type="OrthoDB" id="7357206at2"/>